<keyword evidence="2" id="KW-1185">Reference proteome</keyword>
<dbReference type="Proteomes" id="UP001228581">
    <property type="component" value="Unassembled WGS sequence"/>
</dbReference>
<accession>A0ABT7CKP1</accession>
<dbReference type="EMBL" id="JASJOT010000006">
    <property type="protein sequence ID" value="MDJ1493582.1"/>
    <property type="molecule type" value="Genomic_DNA"/>
</dbReference>
<evidence type="ECO:0000313" key="1">
    <source>
        <dbReference type="EMBL" id="MDJ1493582.1"/>
    </source>
</evidence>
<evidence type="ECO:0000313" key="2">
    <source>
        <dbReference type="Proteomes" id="UP001228581"/>
    </source>
</evidence>
<protein>
    <recommendedName>
        <fullName evidence="3">DUF4240 domain-containing protein</fullName>
    </recommendedName>
</protein>
<gene>
    <name evidence="1" type="ORF">QNI19_11620</name>
</gene>
<reference evidence="1 2" key="1">
    <citation type="submission" date="2023-05" db="EMBL/GenBank/DDBJ databases">
        <authorList>
            <person name="Zhang X."/>
        </authorList>
    </citation>
    <scope>NUCLEOTIDE SEQUENCE [LARGE SCALE GENOMIC DNA]</scope>
    <source>
        <strain evidence="1 2">DM2B3-1</strain>
    </source>
</reference>
<organism evidence="1 2">
    <name type="scientific">Xanthocytophaga flava</name>
    <dbReference type="NCBI Taxonomy" id="3048013"/>
    <lineage>
        <taxon>Bacteria</taxon>
        <taxon>Pseudomonadati</taxon>
        <taxon>Bacteroidota</taxon>
        <taxon>Cytophagia</taxon>
        <taxon>Cytophagales</taxon>
        <taxon>Rhodocytophagaceae</taxon>
        <taxon>Xanthocytophaga</taxon>
    </lineage>
</organism>
<proteinExistence type="predicted"/>
<sequence length="219" mass="26146">MNLEPYIIKYQSSGINEFDSMNAIWHDEHLSKSEKLDLSFQLFEIQPTYAVLMHLKWYYNDLELDERNIFWNRCIACLLGSSQQQKSGIEYLLAVDLFEDNETVEESWQRLMELNSEKIVESMLRSSVAVPFTWKEELYYLLIKDKKWHYLLFTSLHDSFYGAFGDIDILKARTILERLKVDTTTKYYKNIQRDLYVYSSHADYRKDANSKVASRKLIR</sequence>
<evidence type="ECO:0008006" key="3">
    <source>
        <dbReference type="Google" id="ProtNLM"/>
    </source>
</evidence>
<comment type="caution">
    <text evidence="1">The sequence shown here is derived from an EMBL/GenBank/DDBJ whole genome shotgun (WGS) entry which is preliminary data.</text>
</comment>
<dbReference type="RefSeq" id="WP_313995860.1">
    <property type="nucleotide sequence ID" value="NZ_JASJOT010000006.1"/>
</dbReference>
<name>A0ABT7CKP1_9BACT</name>